<evidence type="ECO:0000256" key="1">
    <source>
        <dbReference type="ARBA" id="ARBA00004180"/>
    </source>
</evidence>
<dbReference type="InterPro" id="IPR028666">
    <property type="entry name" value="SNX17_FERM_N"/>
</dbReference>
<evidence type="ECO:0000256" key="3">
    <source>
        <dbReference type="ARBA" id="ARBA00010883"/>
    </source>
</evidence>
<evidence type="ECO:0000256" key="8">
    <source>
        <dbReference type="ARBA" id="ARBA00023121"/>
    </source>
</evidence>
<dbReference type="Gene3D" id="3.10.20.90">
    <property type="entry name" value="Phosphatidylinositol 3-kinase Catalytic Subunit, Chain A, domain 1"/>
    <property type="match status" value="1"/>
</dbReference>
<keyword evidence="6" id="KW-0967">Endosome</keyword>
<dbReference type="Pfam" id="PF18116">
    <property type="entry name" value="SNX17_FERM_C"/>
    <property type="match status" value="1"/>
</dbReference>
<dbReference type="Gene3D" id="1.20.80.60">
    <property type="match status" value="1"/>
</dbReference>
<reference evidence="13 14" key="1">
    <citation type="submission" date="2024-08" db="EMBL/GenBank/DDBJ databases">
        <authorList>
            <person name="Will J Nash"/>
            <person name="Angela Man"/>
            <person name="Seanna McTaggart"/>
            <person name="Kendall Baker"/>
            <person name="Tom Barker"/>
            <person name="Leah Catchpole"/>
            <person name="Alex Durrant"/>
            <person name="Karim Gharbi"/>
            <person name="Naomi Irish"/>
            <person name="Gemy Kaithakottil"/>
            <person name="Debby Ku"/>
            <person name="Aaliyah Providence"/>
            <person name="Felix Shaw"/>
            <person name="David Swarbreck"/>
            <person name="Chris Watkins"/>
            <person name="Ann M. McCartney"/>
            <person name="Giulio Formenti"/>
            <person name="Alice Mouton"/>
            <person name="Noel Vella"/>
            <person name="Bjorn M von Reumont"/>
            <person name="Adriana Vella"/>
            <person name="Wilfried Haerty"/>
        </authorList>
    </citation>
    <scope>NUCLEOTIDE SEQUENCE [LARGE SCALE GENOMIC DNA]</scope>
</reference>
<dbReference type="Proteomes" id="UP001642520">
    <property type="component" value="Unassembled WGS sequence"/>
</dbReference>
<dbReference type="SMART" id="SM00312">
    <property type="entry name" value="PX"/>
    <property type="match status" value="1"/>
</dbReference>
<keyword evidence="7" id="KW-0653">Protein transport</keyword>
<evidence type="ECO:0000256" key="7">
    <source>
        <dbReference type="ARBA" id="ARBA00022927"/>
    </source>
</evidence>
<evidence type="ECO:0000256" key="2">
    <source>
        <dbReference type="ARBA" id="ARBA00004412"/>
    </source>
</evidence>
<keyword evidence="10" id="KW-0968">Cytoplasmic vesicle</keyword>
<feature type="domain" description="PX" evidence="12">
    <location>
        <begin position="1"/>
        <end position="122"/>
    </location>
</feature>
<evidence type="ECO:0000256" key="5">
    <source>
        <dbReference type="ARBA" id="ARBA00022490"/>
    </source>
</evidence>
<dbReference type="Pfam" id="PF00787">
    <property type="entry name" value="PX"/>
    <property type="match status" value="1"/>
</dbReference>
<dbReference type="SUPFAM" id="SSF64268">
    <property type="entry name" value="PX domain"/>
    <property type="match status" value="1"/>
</dbReference>
<evidence type="ECO:0000256" key="10">
    <source>
        <dbReference type="ARBA" id="ARBA00023329"/>
    </source>
</evidence>
<keyword evidence="9" id="KW-0472">Membrane</keyword>
<feature type="compositionally biased region" description="Basic and acidic residues" evidence="11">
    <location>
        <begin position="425"/>
        <end position="434"/>
    </location>
</feature>
<dbReference type="InterPro" id="IPR048767">
    <property type="entry name" value="SNX17-31_FERM_F2"/>
</dbReference>
<dbReference type="InterPro" id="IPR040842">
    <property type="entry name" value="SNX17/31_FERM"/>
</dbReference>
<comment type="caution">
    <text evidence="13">The sequence shown here is derived from an EMBL/GenBank/DDBJ whole genome shotgun (WGS) entry which is preliminary data.</text>
</comment>
<protein>
    <recommendedName>
        <fullName evidence="12">PX domain-containing protein</fullName>
    </recommendedName>
</protein>
<evidence type="ECO:0000256" key="9">
    <source>
        <dbReference type="ARBA" id="ARBA00023136"/>
    </source>
</evidence>
<feature type="region of interest" description="Disordered" evidence="11">
    <location>
        <begin position="422"/>
        <end position="442"/>
    </location>
</feature>
<dbReference type="InterPro" id="IPR048763">
    <property type="entry name" value="SNX17-31_FERM_F1"/>
</dbReference>
<dbReference type="CDD" id="cd16121">
    <property type="entry name" value="FERM_F1_SNX17"/>
    <property type="match status" value="1"/>
</dbReference>
<proteinExistence type="inferred from homology"/>
<dbReference type="Gene3D" id="2.30.29.30">
    <property type="entry name" value="Pleckstrin-homology domain (PH domain)/Phosphotyrosine-binding domain (PTB)"/>
    <property type="match status" value="1"/>
</dbReference>
<dbReference type="CDD" id="cd06885">
    <property type="entry name" value="PX_SNX17_31"/>
    <property type="match status" value="1"/>
</dbReference>
<keyword evidence="14" id="KW-1185">Reference proteome</keyword>
<keyword evidence="8" id="KW-0446">Lipid-binding</keyword>
<dbReference type="PANTHER" id="PTHR12431">
    <property type="entry name" value="SORTING NEXIN 17 AND 27"/>
    <property type="match status" value="1"/>
</dbReference>
<dbReference type="InterPro" id="IPR036871">
    <property type="entry name" value="PX_dom_sf"/>
</dbReference>
<dbReference type="InterPro" id="IPR037836">
    <property type="entry name" value="SNX17_FERM-like_dom"/>
</dbReference>
<accession>A0ABP1NPN2</accession>
<dbReference type="InterPro" id="IPR011993">
    <property type="entry name" value="PH-like_dom_sf"/>
</dbReference>
<evidence type="ECO:0000256" key="11">
    <source>
        <dbReference type="SAM" id="MobiDB-lite"/>
    </source>
</evidence>
<dbReference type="PROSITE" id="PS50195">
    <property type="entry name" value="PX"/>
    <property type="match status" value="1"/>
</dbReference>
<sequence length="495" mass="57239">MWILLYFLDYLFTYVEFIRRFNTQEFIDASGNTYVGYNIHINGLFHCTVRYKQLYSLHEQLAKDLDISLPSFPPKKFFPLTTNQQDERRLSLEKYIQAIGQNPVVNNSGMLNGFLLNAQQETVGGPSNNEVMDIFLMNGCKITINVSTGDHSGSVLKKIYKHLRLPEQYYCYFALFIVVQDEAHSVHLLRKLQDFESPFITNKYLHVIGSKVVLGKNYWDVGYDLKLMNNGVALNLLYIQAVAEIQRGWIPITDELNSQLSVLQKNGKKREYLDIIRASKYYGYIQFAPCFCDYPRADTKVLVAIGRNELNIRILNDEGHSEEVFKVSRMRCWRITTLQNGFERGSEESDDFSLELSFEYLIAKEQLQWITITSEQAILMSVCLQAMIDELLSKTVGSNKTQESSEKCWTYVKRDGQSVTIGSRSAEEHEESKKNHCVRQPSKSEPIMKKLADRLKMKKANNVKHNMVDNVQGRQTLEYDIMENNAFRMIGDDDL</sequence>
<evidence type="ECO:0000256" key="4">
    <source>
        <dbReference type="ARBA" id="ARBA00022448"/>
    </source>
</evidence>
<evidence type="ECO:0000259" key="12">
    <source>
        <dbReference type="PROSITE" id="PS50195"/>
    </source>
</evidence>
<dbReference type="CDD" id="cd13337">
    <property type="entry name" value="FERM-like_C_SNX17"/>
    <property type="match status" value="1"/>
</dbReference>
<dbReference type="Pfam" id="PF21273">
    <property type="entry name" value="SNX17-27-31_F1_FERM"/>
    <property type="match status" value="1"/>
</dbReference>
<name>A0ABP1NPN2_XYLVO</name>
<keyword evidence="5" id="KW-0963">Cytoplasm</keyword>
<dbReference type="EMBL" id="CAXAJV020001293">
    <property type="protein sequence ID" value="CAL7942980.1"/>
    <property type="molecule type" value="Genomic_DNA"/>
</dbReference>
<keyword evidence="4" id="KW-0813">Transport</keyword>
<evidence type="ECO:0000313" key="13">
    <source>
        <dbReference type="EMBL" id="CAL7942980.1"/>
    </source>
</evidence>
<dbReference type="InterPro" id="IPR001683">
    <property type="entry name" value="PX_dom"/>
</dbReference>
<comment type="similarity">
    <text evidence="3">Belongs to the sorting nexin family.</text>
</comment>
<dbReference type="PANTHER" id="PTHR12431:SF14">
    <property type="entry name" value="LD15323P"/>
    <property type="match status" value="1"/>
</dbReference>
<comment type="subcellular location">
    <subcellularLocation>
        <location evidence="1">Cytoplasmic vesicle membrane</location>
        <topology evidence="1">Peripheral membrane protein</topology>
        <orientation evidence="1">Cytoplasmic side</orientation>
    </subcellularLocation>
    <subcellularLocation>
        <location evidence="2">Early endosome</location>
    </subcellularLocation>
</comment>
<gene>
    <name evidence="13" type="ORF">XYLVIOL_LOCUS5822</name>
</gene>
<dbReference type="Pfam" id="PF21271">
    <property type="entry name" value="SNX17-31_F2_FERM"/>
    <property type="match status" value="1"/>
</dbReference>
<evidence type="ECO:0000313" key="14">
    <source>
        <dbReference type="Proteomes" id="UP001642520"/>
    </source>
</evidence>
<organism evidence="13 14">
    <name type="scientific">Xylocopa violacea</name>
    <name type="common">Violet carpenter bee</name>
    <name type="synonym">Apis violacea</name>
    <dbReference type="NCBI Taxonomy" id="135666"/>
    <lineage>
        <taxon>Eukaryota</taxon>
        <taxon>Metazoa</taxon>
        <taxon>Ecdysozoa</taxon>
        <taxon>Arthropoda</taxon>
        <taxon>Hexapoda</taxon>
        <taxon>Insecta</taxon>
        <taxon>Pterygota</taxon>
        <taxon>Neoptera</taxon>
        <taxon>Endopterygota</taxon>
        <taxon>Hymenoptera</taxon>
        <taxon>Apocrita</taxon>
        <taxon>Aculeata</taxon>
        <taxon>Apoidea</taxon>
        <taxon>Anthophila</taxon>
        <taxon>Apidae</taxon>
        <taxon>Xylocopa</taxon>
        <taxon>Xylocopa</taxon>
    </lineage>
</organism>
<evidence type="ECO:0000256" key="6">
    <source>
        <dbReference type="ARBA" id="ARBA00022753"/>
    </source>
</evidence>
<dbReference type="Gene3D" id="3.30.1520.10">
    <property type="entry name" value="Phox-like domain"/>
    <property type="match status" value="1"/>
</dbReference>